<dbReference type="Proteomes" id="UP001470230">
    <property type="component" value="Unassembled WGS sequence"/>
</dbReference>
<evidence type="ECO:0000259" key="6">
    <source>
        <dbReference type="PROSITE" id="PS50011"/>
    </source>
</evidence>
<dbReference type="PANTHER" id="PTHR24353:SF37">
    <property type="entry name" value="CAMP-DEPENDENT PROTEIN KINASE CATALYTIC SUBUNIT PRKX"/>
    <property type="match status" value="1"/>
</dbReference>
<evidence type="ECO:0000256" key="5">
    <source>
        <dbReference type="ARBA" id="ARBA00022840"/>
    </source>
</evidence>
<dbReference type="InterPro" id="IPR000719">
    <property type="entry name" value="Prot_kinase_dom"/>
</dbReference>
<reference evidence="7 8" key="1">
    <citation type="submission" date="2024-04" db="EMBL/GenBank/DDBJ databases">
        <title>Tritrichomonas musculus Genome.</title>
        <authorList>
            <person name="Alves-Ferreira E."/>
            <person name="Grigg M."/>
            <person name="Lorenzi H."/>
            <person name="Galac M."/>
        </authorList>
    </citation>
    <scope>NUCLEOTIDE SEQUENCE [LARGE SCALE GENOMIC DNA]</scope>
    <source>
        <strain evidence="7 8">EAF2021</strain>
    </source>
</reference>
<evidence type="ECO:0000256" key="2">
    <source>
        <dbReference type="ARBA" id="ARBA00022679"/>
    </source>
</evidence>
<dbReference type="SMART" id="SM00220">
    <property type="entry name" value="S_TKc"/>
    <property type="match status" value="1"/>
</dbReference>
<dbReference type="Gene3D" id="1.10.510.10">
    <property type="entry name" value="Transferase(Phosphotransferase) domain 1"/>
    <property type="match status" value="1"/>
</dbReference>
<evidence type="ECO:0000256" key="3">
    <source>
        <dbReference type="ARBA" id="ARBA00022741"/>
    </source>
</evidence>
<sequence>MSSKLLQSSFLDITHRLRSNKIRTNKPKMAEVIGNYQFLTQESDLEKNQEVLENLKKSSIITIDQYEEEKQDKYFILIFRQTLISIKQSSTSTIHKLLSIHPNLTICFLNNTKDIFDQLINIQYKLMQTHPKFEEEISNFKEDIFYFGLSITFDKILSSISGYLISEGYMKTYEDRYEKYKKRTETQNKTEIYDKDDFIYLRQIYSNSSAKCELFYHIEEERLVVIKTSNSSDTELIEREKNNFENISHPFIPTFYGIMKDQNQNQNQPSLVIEFINGHTLDKIEIPKLNEDDELSFKIIFDLCIIFSYLHENNYIYRDLKPNNVILDQNNQIVLIDFDRMIKFPYDGPNRTQDFFSEFVAPEITEEGKPPTYKSDIFSLGKMMQFIIDRNIHKNKYLEIISYIYPKCNFYT</sequence>
<proteinExistence type="predicted"/>
<keyword evidence="1" id="KW-0723">Serine/threonine-protein kinase</keyword>
<organism evidence="7 8">
    <name type="scientific">Tritrichomonas musculus</name>
    <dbReference type="NCBI Taxonomy" id="1915356"/>
    <lineage>
        <taxon>Eukaryota</taxon>
        <taxon>Metamonada</taxon>
        <taxon>Parabasalia</taxon>
        <taxon>Tritrichomonadida</taxon>
        <taxon>Tritrichomonadidae</taxon>
        <taxon>Tritrichomonas</taxon>
    </lineage>
</organism>
<dbReference type="PANTHER" id="PTHR24353">
    <property type="entry name" value="CYCLIC NUCLEOTIDE-DEPENDENT PROTEIN KINASE"/>
    <property type="match status" value="1"/>
</dbReference>
<gene>
    <name evidence="7" type="ORF">M9Y10_008109</name>
</gene>
<comment type="caution">
    <text evidence="7">The sequence shown here is derived from an EMBL/GenBank/DDBJ whole genome shotgun (WGS) entry which is preliminary data.</text>
</comment>
<dbReference type="SUPFAM" id="SSF56112">
    <property type="entry name" value="Protein kinase-like (PK-like)"/>
    <property type="match status" value="1"/>
</dbReference>
<dbReference type="Pfam" id="PF00069">
    <property type="entry name" value="Pkinase"/>
    <property type="match status" value="1"/>
</dbReference>
<evidence type="ECO:0000256" key="4">
    <source>
        <dbReference type="ARBA" id="ARBA00022777"/>
    </source>
</evidence>
<evidence type="ECO:0000313" key="8">
    <source>
        <dbReference type="Proteomes" id="UP001470230"/>
    </source>
</evidence>
<dbReference type="InterPro" id="IPR011009">
    <property type="entry name" value="Kinase-like_dom_sf"/>
</dbReference>
<accession>A0ABR2IZ14</accession>
<dbReference type="PROSITE" id="PS00108">
    <property type="entry name" value="PROTEIN_KINASE_ST"/>
    <property type="match status" value="1"/>
</dbReference>
<evidence type="ECO:0000256" key="1">
    <source>
        <dbReference type="ARBA" id="ARBA00022527"/>
    </source>
</evidence>
<keyword evidence="4" id="KW-0418">Kinase</keyword>
<evidence type="ECO:0000313" key="7">
    <source>
        <dbReference type="EMBL" id="KAK8870232.1"/>
    </source>
</evidence>
<keyword evidence="2" id="KW-0808">Transferase</keyword>
<keyword evidence="8" id="KW-1185">Reference proteome</keyword>
<dbReference type="EMBL" id="JAPFFF010000014">
    <property type="protein sequence ID" value="KAK8870232.1"/>
    <property type="molecule type" value="Genomic_DNA"/>
</dbReference>
<protein>
    <recommendedName>
        <fullName evidence="6">Protein kinase domain-containing protein</fullName>
    </recommendedName>
</protein>
<dbReference type="PROSITE" id="PS50011">
    <property type="entry name" value="PROTEIN_KINASE_DOM"/>
    <property type="match status" value="1"/>
</dbReference>
<feature type="domain" description="Protein kinase" evidence="6">
    <location>
        <begin position="198"/>
        <end position="412"/>
    </location>
</feature>
<keyword evidence="3" id="KW-0547">Nucleotide-binding</keyword>
<dbReference type="InterPro" id="IPR008271">
    <property type="entry name" value="Ser/Thr_kinase_AS"/>
</dbReference>
<keyword evidence="5" id="KW-0067">ATP-binding</keyword>
<name>A0ABR2IZ14_9EUKA</name>